<keyword evidence="3" id="KW-0238">DNA-binding</keyword>
<dbReference type="SUPFAM" id="SSF55455">
    <property type="entry name" value="SRF-like"/>
    <property type="match status" value="1"/>
</dbReference>
<reference evidence="8" key="1">
    <citation type="journal article" date="1999" name="Evol. Dev.">
        <title>Characterization of MADS genes in the gymnosperm Gnetum parvifolium and its implication on the evolution of reproductive organs in seed plants.</title>
        <authorList>
            <person name="Shindo S."/>
            <person name="Ito M."/>
            <person name="Ueda K."/>
            <person name="Kato M."/>
            <person name="Hasebe M."/>
        </authorList>
    </citation>
    <scope>NUCLEOTIDE SEQUENCE</scope>
</reference>
<dbReference type="GO" id="GO:0003700">
    <property type="term" value="F:DNA-binding transcription factor activity"/>
    <property type="evidence" value="ECO:0007669"/>
    <property type="project" value="InterPro"/>
</dbReference>
<comment type="subcellular location">
    <subcellularLocation>
        <location evidence="1">Nucleus</location>
    </subcellularLocation>
</comment>
<protein>
    <submittedName>
        <fullName evidence="8">GpMADS4 protein</fullName>
    </submittedName>
</protein>
<dbReference type="InterPro" id="IPR036879">
    <property type="entry name" value="TF_MADSbox_sf"/>
</dbReference>
<sequence>MGRGKIEMKKIECTSSRQVTFSKRRSGLLKKAHELSVLCDAEVAVIIFSNTGKLYEYASSSMRKTIERYQKFEENSTNSTKSFKTKSEQGSSADVGSLLLEMKAMENKHRNSMGEELSSLSVPELKRLEQELEVGINRVRARQNELFEAEICGLKRKEHDLIEENMMLHKLLSETGSSSEMAASAPAHSFGDESAMMACQYRQQVCMGESSSSRNQTRHHIYGVSDVARHLALQISCPNQSRNDYNLVLDGWEYMPEYAPPLVSMD</sequence>
<dbReference type="SMART" id="SM00432">
    <property type="entry name" value="MADS"/>
    <property type="match status" value="1"/>
</dbReference>
<accession>Q9ST05</accession>
<feature type="domain" description="MADS-box" evidence="6">
    <location>
        <begin position="1"/>
        <end position="61"/>
    </location>
</feature>
<feature type="domain" description="K-box" evidence="7">
    <location>
        <begin position="88"/>
        <end position="178"/>
    </location>
</feature>
<dbReference type="GO" id="GO:0045944">
    <property type="term" value="P:positive regulation of transcription by RNA polymerase II"/>
    <property type="evidence" value="ECO:0007669"/>
    <property type="project" value="InterPro"/>
</dbReference>
<keyword evidence="4" id="KW-0804">Transcription</keyword>
<dbReference type="CDD" id="cd00265">
    <property type="entry name" value="MADS_MEF2_like"/>
    <property type="match status" value="1"/>
</dbReference>
<dbReference type="GO" id="GO:0000977">
    <property type="term" value="F:RNA polymerase II transcription regulatory region sequence-specific DNA binding"/>
    <property type="evidence" value="ECO:0007669"/>
    <property type="project" value="InterPro"/>
</dbReference>
<keyword evidence="2" id="KW-0805">Transcription regulation</keyword>
<dbReference type="Pfam" id="PF00319">
    <property type="entry name" value="SRF-TF"/>
    <property type="match status" value="1"/>
</dbReference>
<evidence type="ECO:0000259" key="6">
    <source>
        <dbReference type="PROSITE" id="PS50066"/>
    </source>
</evidence>
<dbReference type="GO" id="GO:0005634">
    <property type="term" value="C:nucleus"/>
    <property type="evidence" value="ECO:0007669"/>
    <property type="project" value="UniProtKB-SubCell"/>
</dbReference>
<dbReference type="InterPro" id="IPR002487">
    <property type="entry name" value="TF_Kbox"/>
</dbReference>
<dbReference type="Pfam" id="PF01486">
    <property type="entry name" value="K-box"/>
    <property type="match status" value="1"/>
</dbReference>
<proteinExistence type="evidence at transcript level"/>
<dbReference type="InterPro" id="IPR050142">
    <property type="entry name" value="MADS-box/MEF2_TF"/>
</dbReference>
<dbReference type="EMBL" id="AB022666">
    <property type="protein sequence ID" value="BAA85631.1"/>
    <property type="molecule type" value="mRNA"/>
</dbReference>
<dbReference type="PROSITE" id="PS50066">
    <property type="entry name" value="MADS_BOX_2"/>
    <property type="match status" value="1"/>
</dbReference>
<dbReference type="InterPro" id="IPR033896">
    <property type="entry name" value="MEF2-like_N"/>
</dbReference>
<dbReference type="AlphaFoldDB" id="Q9ST05"/>
<evidence type="ECO:0000256" key="2">
    <source>
        <dbReference type="ARBA" id="ARBA00023015"/>
    </source>
</evidence>
<dbReference type="InterPro" id="IPR002100">
    <property type="entry name" value="TF_MADSbox"/>
</dbReference>
<organism evidence="8">
    <name type="scientific">Gnetum parvifolium</name>
    <name type="common">Small-leaved jointfir</name>
    <name type="synonym">Gnetum scandens var. parvifolium</name>
    <dbReference type="NCBI Taxonomy" id="33153"/>
    <lineage>
        <taxon>Eukaryota</taxon>
        <taxon>Viridiplantae</taxon>
        <taxon>Streptophyta</taxon>
        <taxon>Embryophyta</taxon>
        <taxon>Tracheophyta</taxon>
        <taxon>Spermatophyta</taxon>
        <taxon>Gnetopsida</taxon>
        <taxon>Gnetidae</taxon>
        <taxon>Gnetales</taxon>
        <taxon>Gnetaceae</taxon>
        <taxon>Gnetum</taxon>
    </lineage>
</organism>
<evidence type="ECO:0000256" key="1">
    <source>
        <dbReference type="ARBA" id="ARBA00004123"/>
    </source>
</evidence>
<name>Q9ST05_GNEPA</name>
<gene>
    <name evidence="8" type="primary">GpMADS4</name>
</gene>
<evidence type="ECO:0000256" key="4">
    <source>
        <dbReference type="ARBA" id="ARBA00023163"/>
    </source>
</evidence>
<dbReference type="PANTHER" id="PTHR48019">
    <property type="entry name" value="SERUM RESPONSE FACTOR HOMOLOG"/>
    <property type="match status" value="1"/>
</dbReference>
<dbReference type="PROSITE" id="PS51297">
    <property type="entry name" value="K_BOX"/>
    <property type="match status" value="1"/>
</dbReference>
<evidence type="ECO:0000313" key="8">
    <source>
        <dbReference type="EMBL" id="BAA85631.1"/>
    </source>
</evidence>
<dbReference type="FunFam" id="3.40.1810.10:FF:000003">
    <property type="entry name" value="MADS-box transcription factor MADS-MC"/>
    <property type="match status" value="1"/>
</dbReference>
<evidence type="ECO:0000259" key="7">
    <source>
        <dbReference type="PROSITE" id="PS51297"/>
    </source>
</evidence>
<evidence type="ECO:0000256" key="3">
    <source>
        <dbReference type="ARBA" id="ARBA00023125"/>
    </source>
</evidence>
<dbReference type="PRINTS" id="PR00404">
    <property type="entry name" value="MADSDOMAIN"/>
</dbReference>
<dbReference type="GO" id="GO:0046983">
    <property type="term" value="F:protein dimerization activity"/>
    <property type="evidence" value="ECO:0007669"/>
    <property type="project" value="InterPro"/>
</dbReference>
<keyword evidence="5" id="KW-0539">Nucleus</keyword>
<dbReference type="Gene3D" id="3.40.1810.10">
    <property type="entry name" value="Transcription factor, MADS-box"/>
    <property type="match status" value="1"/>
</dbReference>
<evidence type="ECO:0000256" key="5">
    <source>
        <dbReference type="ARBA" id="ARBA00023242"/>
    </source>
</evidence>